<feature type="region of interest" description="Disordered" evidence="4">
    <location>
        <begin position="499"/>
        <end position="522"/>
    </location>
</feature>
<evidence type="ECO:0000256" key="3">
    <source>
        <dbReference type="ARBA" id="ARBA00022833"/>
    </source>
</evidence>
<evidence type="ECO:0000256" key="4">
    <source>
        <dbReference type="SAM" id="MobiDB-lite"/>
    </source>
</evidence>
<keyword evidence="2" id="KW-0863">Zinc-finger</keyword>
<evidence type="ECO:0000313" key="8">
    <source>
        <dbReference type="Proteomes" id="UP000664859"/>
    </source>
</evidence>
<dbReference type="SUPFAM" id="SSF57850">
    <property type="entry name" value="RING/U-box"/>
    <property type="match status" value="1"/>
</dbReference>
<dbReference type="GO" id="GO:0008270">
    <property type="term" value="F:zinc ion binding"/>
    <property type="evidence" value="ECO:0007669"/>
    <property type="project" value="UniProtKB-KW"/>
</dbReference>
<feature type="domain" description="FHA" evidence="5">
    <location>
        <begin position="405"/>
        <end position="449"/>
    </location>
</feature>
<keyword evidence="8" id="KW-1185">Reference proteome</keyword>
<proteinExistence type="predicted"/>
<dbReference type="Pfam" id="PF12906">
    <property type="entry name" value="RINGv"/>
    <property type="match status" value="1"/>
</dbReference>
<evidence type="ECO:0000259" key="6">
    <source>
        <dbReference type="PROSITE" id="PS51292"/>
    </source>
</evidence>
<comment type="caution">
    <text evidence="7">The sequence shown here is derived from an EMBL/GenBank/DDBJ whole genome shotgun (WGS) entry which is preliminary data.</text>
</comment>
<dbReference type="Pfam" id="PF00498">
    <property type="entry name" value="FHA"/>
    <property type="match status" value="1"/>
</dbReference>
<feature type="domain" description="RING-CH-type" evidence="6">
    <location>
        <begin position="268"/>
        <end position="342"/>
    </location>
</feature>
<dbReference type="InterPro" id="IPR008984">
    <property type="entry name" value="SMAD_FHA_dom_sf"/>
</dbReference>
<keyword evidence="1" id="KW-0479">Metal-binding</keyword>
<dbReference type="OrthoDB" id="264354at2759"/>
<dbReference type="InterPro" id="IPR013083">
    <property type="entry name" value="Znf_RING/FYVE/PHD"/>
</dbReference>
<keyword evidence="3" id="KW-0862">Zinc</keyword>
<protein>
    <recommendedName>
        <fullName evidence="9">RING-CH-type domain-containing protein</fullName>
    </recommendedName>
</protein>
<dbReference type="Proteomes" id="UP000664859">
    <property type="component" value="Unassembled WGS sequence"/>
</dbReference>
<dbReference type="PANTHER" id="PTHR46210">
    <property type="entry name" value="FHA DOMAIN-CONTAINING PROTEIN"/>
    <property type="match status" value="1"/>
</dbReference>
<dbReference type="PROSITE" id="PS51292">
    <property type="entry name" value="ZF_RING_CH"/>
    <property type="match status" value="1"/>
</dbReference>
<feature type="compositionally biased region" description="Acidic residues" evidence="4">
    <location>
        <begin position="250"/>
        <end position="260"/>
    </location>
</feature>
<dbReference type="PROSITE" id="PS50006">
    <property type="entry name" value="FHA_DOMAIN"/>
    <property type="match status" value="1"/>
</dbReference>
<evidence type="ECO:0008006" key="9">
    <source>
        <dbReference type="Google" id="ProtNLM"/>
    </source>
</evidence>
<gene>
    <name evidence="7" type="ORF">JKP88DRAFT_294451</name>
</gene>
<dbReference type="InterPro" id="IPR000253">
    <property type="entry name" value="FHA_dom"/>
</dbReference>
<dbReference type="SMART" id="SM00744">
    <property type="entry name" value="RINGv"/>
    <property type="match status" value="1"/>
</dbReference>
<evidence type="ECO:0000256" key="2">
    <source>
        <dbReference type="ARBA" id="ARBA00022771"/>
    </source>
</evidence>
<dbReference type="Gene3D" id="2.60.200.20">
    <property type="match status" value="1"/>
</dbReference>
<dbReference type="EMBL" id="JAFCMP010000012">
    <property type="protein sequence ID" value="KAG5192027.1"/>
    <property type="molecule type" value="Genomic_DNA"/>
</dbReference>
<dbReference type="SMART" id="SM00240">
    <property type="entry name" value="FHA"/>
    <property type="match status" value="1"/>
</dbReference>
<name>A0A836CMN7_9STRA</name>
<dbReference type="CDD" id="cd16495">
    <property type="entry name" value="RING_CH-C4HC3_MARCH"/>
    <property type="match status" value="1"/>
</dbReference>
<sequence>EDDKFFAGDGISRGVLARDSASKGRCLDVKVTLPRRGGHGGHGAKRKLVTYGCKLSVNGGGAVLTGRAASTDETPFIQSADIAGQWESATGCRLNRLTVADSRASQLLLVPQPHAQRWWVVPARQPFTRHSGTCIVLGDRATLGPPQRIRVGDFLRLGSVGLLVTETHNGATHAALSEAQLQELAMDREGFPEELFDGEAITASSRFSQGSPSHQRRLGQRSVTDLMDSSFNYGGDGSTPAPASERDYGSDDDSDLESDIEERSAAAAAAATPLQCYMCFDDDEEGDNPLVAPCECRGSTKYVHVHCLQRWHTSKERHQPCIVSNKKGAQVCGVCKAPYKTHLRLPNGDFIPLLRPQLRPPFISFTVCTRHQHQEELFSTRFHLSFSSLMLSRGGGAAQASQRPLVIGRSQTSDMVLDYRTVSTHHAAVSFAAGGFHLQDLRSSNGSFLYVREPVQLRWGNTLRLRWGKGSIALRAPAPAQSYLLPRLSRRRAAAAAAANSASAPSDSGATAGGSASGADENALDDGAALDLLSQLAVALPGESGGDGG</sequence>
<dbReference type="PANTHER" id="PTHR46210:SF1">
    <property type="entry name" value="FHA DOMAIN-CONTAINING PROTEIN"/>
    <property type="match status" value="1"/>
</dbReference>
<dbReference type="SUPFAM" id="SSF49879">
    <property type="entry name" value="SMAD/FHA domain"/>
    <property type="match status" value="1"/>
</dbReference>
<evidence type="ECO:0000313" key="7">
    <source>
        <dbReference type="EMBL" id="KAG5192027.1"/>
    </source>
</evidence>
<dbReference type="CDD" id="cd00060">
    <property type="entry name" value="FHA"/>
    <property type="match status" value="1"/>
</dbReference>
<reference evidence="7" key="1">
    <citation type="submission" date="2021-02" db="EMBL/GenBank/DDBJ databases">
        <title>First Annotated Genome of the Yellow-green Alga Tribonema minus.</title>
        <authorList>
            <person name="Mahan K.M."/>
        </authorList>
    </citation>
    <scope>NUCLEOTIDE SEQUENCE</scope>
    <source>
        <strain evidence="7">UTEX B ZZ1240</strain>
    </source>
</reference>
<dbReference type="Gene3D" id="3.30.40.10">
    <property type="entry name" value="Zinc/RING finger domain, C3HC4 (zinc finger)"/>
    <property type="match status" value="1"/>
</dbReference>
<evidence type="ECO:0000256" key="1">
    <source>
        <dbReference type="ARBA" id="ARBA00022723"/>
    </source>
</evidence>
<dbReference type="InterPro" id="IPR011016">
    <property type="entry name" value="Znf_RING-CH"/>
</dbReference>
<organism evidence="7 8">
    <name type="scientific">Tribonema minus</name>
    <dbReference type="NCBI Taxonomy" id="303371"/>
    <lineage>
        <taxon>Eukaryota</taxon>
        <taxon>Sar</taxon>
        <taxon>Stramenopiles</taxon>
        <taxon>Ochrophyta</taxon>
        <taxon>PX clade</taxon>
        <taxon>Xanthophyceae</taxon>
        <taxon>Tribonematales</taxon>
        <taxon>Tribonemataceae</taxon>
        <taxon>Tribonema</taxon>
    </lineage>
</organism>
<evidence type="ECO:0000259" key="5">
    <source>
        <dbReference type="PROSITE" id="PS50006"/>
    </source>
</evidence>
<feature type="non-terminal residue" evidence="7">
    <location>
        <position position="549"/>
    </location>
</feature>
<feature type="compositionally biased region" description="Low complexity" evidence="4">
    <location>
        <begin position="499"/>
        <end position="510"/>
    </location>
</feature>
<dbReference type="AlphaFoldDB" id="A0A836CMN7"/>
<feature type="region of interest" description="Disordered" evidence="4">
    <location>
        <begin position="229"/>
        <end position="264"/>
    </location>
</feature>
<accession>A0A836CMN7</accession>
<feature type="non-terminal residue" evidence="7">
    <location>
        <position position="1"/>
    </location>
</feature>